<evidence type="ECO:0000313" key="5">
    <source>
        <dbReference type="Proteomes" id="UP000002772"/>
    </source>
</evidence>
<dbReference type="OrthoDB" id="9803432at2"/>
<dbReference type="RefSeq" id="WP_007573136.1">
    <property type="nucleotide sequence ID" value="NZ_BPTS01000001.1"/>
</dbReference>
<dbReference type="InterPro" id="IPR027785">
    <property type="entry name" value="UvrD-like_helicase_C"/>
</dbReference>
<dbReference type="eggNOG" id="COG0507">
    <property type="taxonomic scope" value="Bacteria"/>
</dbReference>
<dbReference type="CDD" id="cd18809">
    <property type="entry name" value="SF1_C_RecD"/>
    <property type="match status" value="1"/>
</dbReference>
<dbReference type="PANTHER" id="PTHR43788:SF6">
    <property type="entry name" value="DNA HELICASE B"/>
    <property type="match status" value="1"/>
</dbReference>
<dbReference type="STRING" id="688246.Premu_0698"/>
<keyword evidence="5" id="KW-1185">Reference proteome</keyword>
<feature type="domain" description="UvrD-like helicase C-terminal" evidence="3">
    <location>
        <begin position="436"/>
        <end position="487"/>
    </location>
</feature>
<evidence type="ECO:0000259" key="3">
    <source>
        <dbReference type="Pfam" id="PF13538"/>
    </source>
</evidence>
<dbReference type="HOGENOM" id="CLU_017039_0_0_10"/>
<dbReference type="InterPro" id="IPR050534">
    <property type="entry name" value="Coronavir_polyprotein_1ab"/>
</dbReference>
<dbReference type="InterPro" id="IPR027417">
    <property type="entry name" value="P-loop_NTPase"/>
</dbReference>
<sequence>MEANDINLLPDQEQIMKALVDFCKDEDSRVFILSGYAGTGKTTLLRKFISWLVDQGYCNGAEIPRTERGGNIKQFVSLASTGRAAKVLSDKTGSIATTVHGWIYHFNGFNQDITKMVETIEKNQHVDNTGQLLLDFGFSPLDARANHVIYIVDESSMISDVEDKHPTQAVFGSGRLLHDLINYDPTGKFVFVGDDCQLPPVNGTGSPALDEQYIKNEYHLQTHSATLTQIVRQDSDNDIIVAAGKMRELCMNPPRVKWGQFPMKGYRHIGVFNTQQELVDKYVEELKQNGYDANTLLTGSNNRCTSLSSQIRKRLGFTDPRVMPGELLLVTQNNLPTRLMNGDLVKVRSIGNRVEKAHLVFLDVEVEELVTKKVYRTLLIENLLYSTKVNLTEYEQKGLFIDFYYREREKGIKQKDAEYKQDIMQDQYLNALRAVYGYAITCHKAQGGEWPAVYLDIPRYLSHEPDRSAYQWLYTAMTRASDMLYIINDYFIV</sequence>
<dbReference type="Pfam" id="PF13604">
    <property type="entry name" value="AAA_30"/>
    <property type="match status" value="1"/>
</dbReference>
<dbReference type="EMBL" id="GL945017">
    <property type="protein sequence ID" value="EGN56168.1"/>
    <property type="molecule type" value="Genomic_DNA"/>
</dbReference>
<dbReference type="PANTHER" id="PTHR43788">
    <property type="entry name" value="DNA2/NAM7 HELICASE FAMILY MEMBER"/>
    <property type="match status" value="1"/>
</dbReference>
<dbReference type="Gene3D" id="3.40.50.300">
    <property type="entry name" value="P-loop containing nucleotide triphosphate hydrolases"/>
    <property type="match status" value="2"/>
</dbReference>
<gene>
    <name evidence="4" type="ORF">Premu_0698</name>
</gene>
<dbReference type="GO" id="GO:0003678">
    <property type="term" value="F:DNA helicase activity"/>
    <property type="evidence" value="ECO:0007669"/>
    <property type="project" value="UniProtKB-ARBA"/>
</dbReference>
<dbReference type="SUPFAM" id="SSF52540">
    <property type="entry name" value="P-loop containing nucleoside triphosphate hydrolases"/>
    <property type="match status" value="1"/>
</dbReference>
<evidence type="ECO:0000256" key="1">
    <source>
        <dbReference type="ARBA" id="ARBA00022741"/>
    </source>
</evidence>
<accession>F8N687</accession>
<reference evidence="5" key="1">
    <citation type="journal article" date="2011" name="Stand. Genomic Sci.">
        <title>Non-contiguous finished genome sequence of the opportunistic oral pathogen Prevotella multisaccharivorax type strain (PPPA20).</title>
        <authorList>
            <person name="Pati A."/>
            <person name="Gronow S."/>
            <person name="Lu M."/>
            <person name="Lapidus A."/>
            <person name="Nolan M."/>
            <person name="Lucas S."/>
            <person name="Hammon N."/>
            <person name="Deshpande S."/>
            <person name="Cheng J.F."/>
            <person name="Tapia R."/>
            <person name="Han C."/>
            <person name="Goodwin L."/>
            <person name="Pitluck S."/>
            <person name="Liolios K."/>
            <person name="Pagani I."/>
            <person name="Mavromatis K."/>
            <person name="Mikhailova N."/>
            <person name="Huntemann M."/>
            <person name="Chen A."/>
            <person name="Palaniappan K."/>
            <person name="Land M."/>
            <person name="Hauser L."/>
            <person name="Detter J.C."/>
            <person name="Brambilla E.M."/>
            <person name="Rohde M."/>
            <person name="Goker M."/>
            <person name="Woyke T."/>
            <person name="Bristow J."/>
            <person name="Eisen J.A."/>
            <person name="Markowitz V."/>
            <person name="Hugenholtz P."/>
            <person name="Kyrpides N.C."/>
            <person name="Klenk H.P."/>
            <person name="Ivanova N."/>
        </authorList>
    </citation>
    <scope>NUCLEOTIDE SEQUENCE [LARGE SCALE GENOMIC DNA]</scope>
    <source>
        <strain evidence="5">DSM 17128</strain>
    </source>
</reference>
<dbReference type="GO" id="GO:0005524">
    <property type="term" value="F:ATP binding"/>
    <property type="evidence" value="ECO:0007669"/>
    <property type="project" value="UniProtKB-KW"/>
</dbReference>
<keyword evidence="1" id="KW-0547">Nucleotide-binding</keyword>
<protein>
    <recommendedName>
        <fullName evidence="3">UvrD-like helicase C-terminal domain-containing protein</fullName>
    </recommendedName>
</protein>
<name>F8N687_9BACT</name>
<dbReference type="AlphaFoldDB" id="F8N687"/>
<keyword evidence="2" id="KW-0067">ATP-binding</keyword>
<proteinExistence type="predicted"/>
<dbReference type="Pfam" id="PF13538">
    <property type="entry name" value="UvrD_C_2"/>
    <property type="match status" value="1"/>
</dbReference>
<organism evidence="4 5">
    <name type="scientific">Hallella multisaccharivorax DSM 17128</name>
    <dbReference type="NCBI Taxonomy" id="688246"/>
    <lineage>
        <taxon>Bacteria</taxon>
        <taxon>Pseudomonadati</taxon>
        <taxon>Bacteroidota</taxon>
        <taxon>Bacteroidia</taxon>
        <taxon>Bacteroidales</taxon>
        <taxon>Prevotellaceae</taxon>
        <taxon>Hallella</taxon>
    </lineage>
</organism>
<evidence type="ECO:0000256" key="2">
    <source>
        <dbReference type="ARBA" id="ARBA00022840"/>
    </source>
</evidence>
<evidence type="ECO:0000313" key="4">
    <source>
        <dbReference type="EMBL" id="EGN56168.1"/>
    </source>
</evidence>
<dbReference type="Proteomes" id="UP000002772">
    <property type="component" value="Unassembled WGS sequence"/>
</dbReference>